<feature type="transmembrane region" description="Helical" evidence="1">
    <location>
        <begin position="12"/>
        <end position="32"/>
    </location>
</feature>
<dbReference type="Proteomes" id="UP000228920">
    <property type="component" value="Unassembled WGS sequence"/>
</dbReference>
<keyword evidence="1" id="KW-0472">Membrane</keyword>
<evidence type="ECO:0000313" key="3">
    <source>
        <dbReference type="Proteomes" id="UP000228920"/>
    </source>
</evidence>
<name>A0A2M7TKR3_UNCKA</name>
<protein>
    <submittedName>
        <fullName evidence="2">Uncharacterized protein</fullName>
    </submittedName>
</protein>
<reference evidence="3" key="1">
    <citation type="submission" date="2017-09" db="EMBL/GenBank/DDBJ databases">
        <title>Depth-based differentiation of microbial function through sediment-hosted aquifers and enrichment of novel symbionts in the deep terrestrial subsurface.</title>
        <authorList>
            <person name="Probst A.J."/>
            <person name="Ladd B."/>
            <person name="Jarett J.K."/>
            <person name="Geller-Mcgrath D.E."/>
            <person name="Sieber C.M.K."/>
            <person name="Emerson J.B."/>
            <person name="Anantharaman K."/>
            <person name="Thomas B.C."/>
            <person name="Malmstrom R."/>
            <person name="Stieglmeier M."/>
            <person name="Klingl A."/>
            <person name="Woyke T."/>
            <person name="Ryan C.M."/>
            <person name="Banfield J.F."/>
        </authorList>
    </citation>
    <scope>NUCLEOTIDE SEQUENCE [LARGE SCALE GENOMIC DNA]</scope>
</reference>
<organism evidence="2 3">
    <name type="scientific">candidate division WWE3 bacterium CG_4_10_14_0_2_um_filter_41_14</name>
    <dbReference type="NCBI Taxonomy" id="1975072"/>
    <lineage>
        <taxon>Bacteria</taxon>
        <taxon>Katanobacteria</taxon>
    </lineage>
</organism>
<dbReference type="EMBL" id="PFNL01000047">
    <property type="protein sequence ID" value="PIZ47447.1"/>
    <property type="molecule type" value="Genomic_DNA"/>
</dbReference>
<feature type="non-terminal residue" evidence="2">
    <location>
        <position position="210"/>
    </location>
</feature>
<evidence type="ECO:0000313" key="2">
    <source>
        <dbReference type="EMBL" id="PIZ47447.1"/>
    </source>
</evidence>
<keyword evidence="1" id="KW-1133">Transmembrane helix</keyword>
<keyword evidence="1" id="KW-0812">Transmembrane</keyword>
<evidence type="ECO:0000256" key="1">
    <source>
        <dbReference type="SAM" id="Phobius"/>
    </source>
</evidence>
<accession>A0A2M7TKR3</accession>
<gene>
    <name evidence="2" type="ORF">COY32_01635</name>
</gene>
<comment type="caution">
    <text evidence="2">The sequence shown here is derived from an EMBL/GenBank/DDBJ whole genome shotgun (WGS) entry which is preliminary data.</text>
</comment>
<sequence length="210" mass="23170">MKNITVKHLKVFSYFLIVIIIGLVAYLVVNFVEITKSQSTTQPASQVHVRVVPASNNQNEASVELVGIPIRPHQTVTNRTNTTDDEYSNAIDITQEYKFTEAFPGSVFDLAVGDTLTLKRPNCDGEITEISFTVEEITPAGAWISGLGRPDVDQFLEKTAALSYAGPYCGEEVHQWFGMSLGVQKETGEPAIFNAYIFKDSRVDGNYNLG</sequence>
<proteinExistence type="predicted"/>
<dbReference type="AlphaFoldDB" id="A0A2M7TKR3"/>